<dbReference type="InterPro" id="IPR029479">
    <property type="entry name" value="Nitroreductase"/>
</dbReference>
<feature type="region of interest" description="Disordered" evidence="1">
    <location>
        <begin position="319"/>
        <end position="372"/>
    </location>
</feature>
<protein>
    <submittedName>
        <fullName evidence="3">NAD(P)H nitroreductase</fullName>
    </submittedName>
</protein>
<feature type="domain" description="Nitroreductase" evidence="2">
    <location>
        <begin position="131"/>
        <end position="314"/>
    </location>
</feature>
<dbReference type="GO" id="GO:0016491">
    <property type="term" value="F:oxidoreductase activity"/>
    <property type="evidence" value="ECO:0007669"/>
    <property type="project" value="InterPro"/>
</dbReference>
<dbReference type="Proteomes" id="UP000660611">
    <property type="component" value="Unassembled WGS sequence"/>
</dbReference>
<dbReference type="RefSeq" id="WP_203844074.1">
    <property type="nucleotide sequence ID" value="NZ_BAAAVW010000003.1"/>
</dbReference>
<evidence type="ECO:0000256" key="1">
    <source>
        <dbReference type="SAM" id="MobiDB-lite"/>
    </source>
</evidence>
<feature type="compositionally biased region" description="Low complexity" evidence="1">
    <location>
        <begin position="323"/>
        <end position="372"/>
    </location>
</feature>
<dbReference type="Gene3D" id="3.40.109.10">
    <property type="entry name" value="NADH Oxidase"/>
    <property type="match status" value="1"/>
</dbReference>
<comment type="caution">
    <text evidence="3">The sequence shown here is derived from an EMBL/GenBank/DDBJ whole genome shotgun (WGS) entry which is preliminary data.</text>
</comment>
<dbReference type="NCBIfam" id="NF047509">
    <property type="entry name" value="Rv3131_FMN_oxido"/>
    <property type="match status" value="1"/>
</dbReference>
<name>A0A919U8I5_9ACTN</name>
<evidence type="ECO:0000259" key="2">
    <source>
        <dbReference type="Pfam" id="PF00881"/>
    </source>
</evidence>
<accession>A0A919U8I5</accession>
<dbReference type="SUPFAM" id="SSF55469">
    <property type="entry name" value="FMN-dependent nitroreductase-like"/>
    <property type="match status" value="1"/>
</dbReference>
<dbReference type="AlphaFoldDB" id="A0A919U8I5"/>
<keyword evidence="4" id="KW-1185">Reference proteome</keyword>
<evidence type="ECO:0000313" key="4">
    <source>
        <dbReference type="Proteomes" id="UP000660611"/>
    </source>
</evidence>
<sequence>MAAIQYTDRGTAVRVSPAGRALTEAVLAALGAPSILNTQPWHWRIDGDIAQLRADRTRQLATIDPDGRLLTVSCGTALHHARVALAADGVAAEVTYLPEGDDPDLLATVRHAGTVDRSAESQRLRRAMSIRRTDRRPFADQDVPEAALDRLRAAAIAAGADLHVVRPQDLVDVVVAAGHAAEVEREDPAYRAELAAWVRDGAEDGVPPATAAAGGPRPVPIRDFTGTTAGQVSIYAGGDIADRHARYAVLVTEGDLARDWLAAGEALSAVLLAAVGAGLGASPMSDLVEVAPARAMLRRMLGEIGHPAMVVRIGVPGRQGADGPAEAPGQAEVAAEAAGAEAEEATGPAEVTGPAAAGPVGAAPVPVTPRRPSVSVVDLVAEPVDGGGDELPR</sequence>
<reference evidence="3" key="1">
    <citation type="submission" date="2021-01" db="EMBL/GenBank/DDBJ databases">
        <title>Whole genome shotgun sequence of Dactylosporangium siamense NBRC 106093.</title>
        <authorList>
            <person name="Komaki H."/>
            <person name="Tamura T."/>
        </authorList>
    </citation>
    <scope>NUCLEOTIDE SEQUENCE</scope>
    <source>
        <strain evidence="3">NBRC 106093</strain>
    </source>
</reference>
<dbReference type="EMBL" id="BONQ01000004">
    <property type="protein sequence ID" value="GIG42191.1"/>
    <property type="molecule type" value="Genomic_DNA"/>
</dbReference>
<organism evidence="3 4">
    <name type="scientific">Dactylosporangium siamense</name>
    <dbReference type="NCBI Taxonomy" id="685454"/>
    <lineage>
        <taxon>Bacteria</taxon>
        <taxon>Bacillati</taxon>
        <taxon>Actinomycetota</taxon>
        <taxon>Actinomycetes</taxon>
        <taxon>Micromonosporales</taxon>
        <taxon>Micromonosporaceae</taxon>
        <taxon>Dactylosporangium</taxon>
    </lineage>
</organism>
<dbReference type="InterPro" id="IPR000415">
    <property type="entry name" value="Nitroreductase-like"/>
</dbReference>
<dbReference type="Pfam" id="PF00881">
    <property type="entry name" value="Nitroreductase"/>
    <property type="match status" value="1"/>
</dbReference>
<evidence type="ECO:0000313" key="3">
    <source>
        <dbReference type="EMBL" id="GIG42191.1"/>
    </source>
</evidence>
<gene>
    <name evidence="3" type="ORF">Dsi01nite_002320</name>
</gene>
<proteinExistence type="predicted"/>